<dbReference type="EMBL" id="CATOUU010000937">
    <property type="protein sequence ID" value="CAI9960892.1"/>
    <property type="molecule type" value="Genomic_DNA"/>
</dbReference>
<protein>
    <recommendedName>
        <fullName evidence="2">Palmitoyl-protein thioesterase 1</fullName>
        <ecNumber evidence="1">3.1.2.22</ecNumber>
    </recommendedName>
    <alternativeName>
        <fullName evidence="7">Palmitoyl-protein hydrolase 1</fullName>
    </alternativeName>
</protein>
<name>A0AA86QQ41_9EUKA</name>
<dbReference type="InterPro" id="IPR029058">
    <property type="entry name" value="AB_hydrolase_fold"/>
</dbReference>
<keyword evidence="4" id="KW-0378">Hydrolase</keyword>
<evidence type="ECO:0000313" key="10">
    <source>
        <dbReference type="Proteomes" id="UP001642409"/>
    </source>
</evidence>
<dbReference type="PRINTS" id="PR00414">
    <property type="entry name" value="PPTHIESTRASE"/>
</dbReference>
<accession>A0AA86QQ41</accession>
<dbReference type="Gene3D" id="3.40.50.1820">
    <property type="entry name" value="alpha/beta hydrolase"/>
    <property type="match status" value="1"/>
</dbReference>
<dbReference type="EMBL" id="CAXDID020000033">
    <property type="protein sequence ID" value="CAL5995417.1"/>
    <property type="molecule type" value="Genomic_DNA"/>
</dbReference>
<dbReference type="EC" id="3.1.2.22" evidence="1"/>
<evidence type="ECO:0000256" key="1">
    <source>
        <dbReference type="ARBA" id="ARBA00012423"/>
    </source>
</evidence>
<keyword evidence="5" id="KW-1015">Disulfide bond</keyword>
<dbReference type="PANTHER" id="PTHR11247">
    <property type="entry name" value="PALMITOYL-PROTEIN THIOESTERASE/DOLICHYLDIPHOSPHATASE 1"/>
    <property type="match status" value="1"/>
</dbReference>
<dbReference type="Pfam" id="PF02089">
    <property type="entry name" value="Palm_thioest"/>
    <property type="match status" value="1"/>
</dbReference>
<proteinExistence type="predicted"/>
<evidence type="ECO:0000256" key="7">
    <source>
        <dbReference type="ARBA" id="ARBA00031934"/>
    </source>
</evidence>
<dbReference type="GO" id="GO:0008474">
    <property type="term" value="F:palmitoyl-(protein) hydrolase activity"/>
    <property type="evidence" value="ECO:0007669"/>
    <property type="project" value="UniProtKB-EC"/>
</dbReference>
<keyword evidence="6" id="KW-0325">Glycoprotein</keyword>
<reference evidence="8" key="1">
    <citation type="submission" date="2023-06" db="EMBL/GenBank/DDBJ databases">
        <authorList>
            <person name="Kurt Z."/>
        </authorList>
    </citation>
    <scope>NUCLEOTIDE SEQUENCE</scope>
</reference>
<comment type="caution">
    <text evidence="8">The sequence shown here is derived from an EMBL/GenBank/DDBJ whole genome shotgun (WGS) entry which is preliminary data.</text>
</comment>
<evidence type="ECO:0000256" key="3">
    <source>
        <dbReference type="ARBA" id="ARBA00022729"/>
    </source>
</evidence>
<dbReference type="Proteomes" id="UP001642409">
    <property type="component" value="Unassembled WGS sequence"/>
</dbReference>
<keyword evidence="10" id="KW-1185">Reference proteome</keyword>
<evidence type="ECO:0000313" key="9">
    <source>
        <dbReference type="EMBL" id="CAL5995417.1"/>
    </source>
</evidence>
<evidence type="ECO:0000256" key="5">
    <source>
        <dbReference type="ARBA" id="ARBA00023157"/>
    </source>
</evidence>
<dbReference type="SUPFAM" id="SSF53474">
    <property type="entry name" value="alpha/beta-Hydrolases"/>
    <property type="match status" value="1"/>
</dbReference>
<dbReference type="InterPro" id="IPR002472">
    <property type="entry name" value="Palm_thioest"/>
</dbReference>
<organism evidence="8">
    <name type="scientific">Hexamita inflata</name>
    <dbReference type="NCBI Taxonomy" id="28002"/>
    <lineage>
        <taxon>Eukaryota</taxon>
        <taxon>Metamonada</taxon>
        <taxon>Diplomonadida</taxon>
        <taxon>Hexamitidae</taxon>
        <taxon>Hexamitinae</taxon>
        <taxon>Hexamita</taxon>
    </lineage>
</organism>
<evidence type="ECO:0000256" key="4">
    <source>
        <dbReference type="ARBA" id="ARBA00022801"/>
    </source>
</evidence>
<evidence type="ECO:0000313" key="8">
    <source>
        <dbReference type="EMBL" id="CAI9960892.1"/>
    </source>
</evidence>
<keyword evidence="3" id="KW-0732">Signal</keyword>
<sequence length="286" mass="33328">MLLLGLCQLKQVPIVLMHGILEDGNAMMNTSKWLKQEIPDLYVKICDVGIGKERSIFTSVEDQLAEFVICVNNDPQLKDGFIGLGFSQGGLVVRGYLERYNHIMFPMLRFIGLASPLAGEFCGVQSDCLFILQFPDWLNELINNIEFSDFMFEHFSITSYWRDPYHLQSYLQNGRYLLDLDNEREFNPQYKQNFMSVDKLVLFGSEHDGIIQPWQSSWFGFWKEGTDSIIEPMEKRSVYENDLFGLKTMNEEGRIVLKKTKNTHIKNIHNELFIKKELAPHVKMEY</sequence>
<gene>
    <name evidence="9" type="ORF">HINF_LOCUS14021</name>
    <name evidence="8" type="ORF">HINF_LOCUS48537</name>
</gene>
<dbReference type="PANTHER" id="PTHR11247:SF8">
    <property type="entry name" value="PALMITOYL-PROTEIN THIOESTERASE 1"/>
    <property type="match status" value="1"/>
</dbReference>
<evidence type="ECO:0000256" key="6">
    <source>
        <dbReference type="ARBA" id="ARBA00023180"/>
    </source>
</evidence>
<reference evidence="9 10" key="2">
    <citation type="submission" date="2024-07" db="EMBL/GenBank/DDBJ databases">
        <authorList>
            <person name="Akdeniz Z."/>
        </authorList>
    </citation>
    <scope>NUCLEOTIDE SEQUENCE [LARGE SCALE GENOMIC DNA]</scope>
</reference>
<dbReference type="GO" id="GO:0005764">
    <property type="term" value="C:lysosome"/>
    <property type="evidence" value="ECO:0007669"/>
    <property type="project" value="TreeGrafter"/>
</dbReference>
<dbReference type="AlphaFoldDB" id="A0AA86QQ41"/>
<evidence type="ECO:0000256" key="2">
    <source>
        <dbReference type="ARBA" id="ARBA00014212"/>
    </source>
</evidence>